<evidence type="ECO:0000313" key="11">
    <source>
        <dbReference type="Proteomes" id="UP000184315"/>
    </source>
</evidence>
<keyword evidence="5 8" id="KW-0812">Transmembrane</keyword>
<dbReference type="Pfam" id="PF12019">
    <property type="entry name" value="GspH"/>
    <property type="match status" value="1"/>
</dbReference>
<evidence type="ECO:0000256" key="1">
    <source>
        <dbReference type="ARBA" id="ARBA00004377"/>
    </source>
</evidence>
<evidence type="ECO:0000259" key="9">
    <source>
        <dbReference type="Pfam" id="PF12019"/>
    </source>
</evidence>
<dbReference type="GO" id="GO:0015628">
    <property type="term" value="P:protein secretion by the type II secretion system"/>
    <property type="evidence" value="ECO:0007669"/>
    <property type="project" value="InterPro"/>
</dbReference>
<keyword evidence="11" id="KW-1185">Reference proteome</keyword>
<sequence length="184" mass="21301">MINPKKTCDRSLTSSYSGFTLLENLIIVSMMGILSAIAAPSWLSFINHQRLTTSIDRIYWAMQTTREEAKRSKEIWQISFKDQNNTVQWAIHRRDDTPTQPQWMTLDQNVQIDPTETTLYQNQTTKIWRMQFDHKGRANGQLGRVTLSLRNGSQAKRCVFVSTLLGTLRKAQNNPKPKDGKYCY</sequence>
<accession>A0A1J1LGS7</accession>
<keyword evidence="6 8" id="KW-1133">Transmembrane helix</keyword>
<comment type="subcellular location">
    <subcellularLocation>
        <location evidence="1">Cell inner membrane</location>
        <topology evidence="1">Single-pass membrane protein</topology>
    </subcellularLocation>
</comment>
<keyword evidence="3" id="KW-0488">Methylation</keyword>
<feature type="domain" description="General secretion pathway GspH" evidence="9">
    <location>
        <begin position="56"/>
        <end position="163"/>
    </location>
</feature>
<protein>
    <submittedName>
        <fullName evidence="10">Prokaryotic N-terminal methylation motif domain protein</fullName>
    </submittedName>
</protein>
<keyword evidence="4" id="KW-0997">Cell inner membrane</keyword>
<dbReference type="EMBL" id="CZDF01000132">
    <property type="protein sequence ID" value="CUR31743.1"/>
    <property type="molecule type" value="Genomic_DNA"/>
</dbReference>
<feature type="transmembrane region" description="Helical" evidence="8">
    <location>
        <begin position="21"/>
        <end position="43"/>
    </location>
</feature>
<evidence type="ECO:0000256" key="3">
    <source>
        <dbReference type="ARBA" id="ARBA00022481"/>
    </source>
</evidence>
<dbReference type="AlphaFoldDB" id="A0A1J1LGS7"/>
<evidence type="ECO:0000313" key="10">
    <source>
        <dbReference type="EMBL" id="CUR31743.1"/>
    </source>
</evidence>
<dbReference type="Gene3D" id="3.30.700.10">
    <property type="entry name" value="Glycoprotein, Type 4 Pilin"/>
    <property type="match status" value="1"/>
</dbReference>
<dbReference type="Proteomes" id="UP000184315">
    <property type="component" value="Unassembled WGS sequence"/>
</dbReference>
<keyword evidence="2" id="KW-1003">Cell membrane</keyword>
<dbReference type="GO" id="GO:0005886">
    <property type="term" value="C:plasma membrane"/>
    <property type="evidence" value="ECO:0007669"/>
    <property type="project" value="UniProtKB-SubCell"/>
</dbReference>
<evidence type="ECO:0000256" key="7">
    <source>
        <dbReference type="ARBA" id="ARBA00023136"/>
    </source>
</evidence>
<evidence type="ECO:0000256" key="5">
    <source>
        <dbReference type="ARBA" id="ARBA00022692"/>
    </source>
</evidence>
<dbReference type="STRING" id="671072.PL9214291336"/>
<dbReference type="SUPFAM" id="SSF54523">
    <property type="entry name" value="Pili subunits"/>
    <property type="match status" value="1"/>
</dbReference>
<reference evidence="11" key="1">
    <citation type="submission" date="2015-10" db="EMBL/GenBank/DDBJ databases">
        <authorList>
            <person name="Regsiter A."/>
            <person name="william w."/>
        </authorList>
    </citation>
    <scope>NUCLEOTIDE SEQUENCE [LARGE SCALE GENOMIC DNA]</scope>
</reference>
<keyword evidence="7 8" id="KW-0472">Membrane</keyword>
<gene>
    <name evidence="10" type="ORF">PL9214291336</name>
</gene>
<name>A0A1J1LGS7_9CYAN</name>
<proteinExistence type="predicted"/>
<evidence type="ECO:0000256" key="6">
    <source>
        <dbReference type="ARBA" id="ARBA00022989"/>
    </source>
</evidence>
<evidence type="ECO:0000256" key="4">
    <source>
        <dbReference type="ARBA" id="ARBA00022519"/>
    </source>
</evidence>
<evidence type="ECO:0000256" key="8">
    <source>
        <dbReference type="SAM" id="Phobius"/>
    </source>
</evidence>
<dbReference type="RefSeq" id="WP_072718540.1">
    <property type="nucleotide sequence ID" value="NZ_LN889782.1"/>
</dbReference>
<organism evidence="10 11">
    <name type="scientific">Planktothrix tepida PCC 9214</name>
    <dbReference type="NCBI Taxonomy" id="671072"/>
    <lineage>
        <taxon>Bacteria</taxon>
        <taxon>Bacillati</taxon>
        <taxon>Cyanobacteriota</taxon>
        <taxon>Cyanophyceae</taxon>
        <taxon>Oscillatoriophycideae</taxon>
        <taxon>Oscillatoriales</taxon>
        <taxon>Microcoleaceae</taxon>
        <taxon>Planktothrix</taxon>
    </lineage>
</organism>
<dbReference type="InterPro" id="IPR022346">
    <property type="entry name" value="T2SS_GspH"/>
</dbReference>
<dbReference type="OrthoDB" id="468456at2"/>
<dbReference type="GO" id="GO:0015627">
    <property type="term" value="C:type II protein secretion system complex"/>
    <property type="evidence" value="ECO:0007669"/>
    <property type="project" value="InterPro"/>
</dbReference>
<dbReference type="InterPro" id="IPR045584">
    <property type="entry name" value="Pilin-like"/>
</dbReference>
<evidence type="ECO:0000256" key="2">
    <source>
        <dbReference type="ARBA" id="ARBA00022475"/>
    </source>
</evidence>